<evidence type="ECO:0000313" key="3">
    <source>
        <dbReference type="Proteomes" id="UP001275084"/>
    </source>
</evidence>
<dbReference type="Pfam" id="PF06985">
    <property type="entry name" value="HET"/>
    <property type="match status" value="1"/>
</dbReference>
<proteinExistence type="predicted"/>
<dbReference type="Proteomes" id="UP001275084">
    <property type="component" value="Unassembled WGS sequence"/>
</dbReference>
<reference evidence="2" key="1">
    <citation type="journal article" date="2023" name="Mol. Phylogenet. Evol.">
        <title>Genome-scale phylogeny and comparative genomics of the fungal order Sordariales.</title>
        <authorList>
            <person name="Hensen N."/>
            <person name="Bonometti L."/>
            <person name="Westerberg I."/>
            <person name="Brannstrom I.O."/>
            <person name="Guillou S."/>
            <person name="Cros-Aarteil S."/>
            <person name="Calhoun S."/>
            <person name="Haridas S."/>
            <person name="Kuo A."/>
            <person name="Mondo S."/>
            <person name="Pangilinan J."/>
            <person name="Riley R."/>
            <person name="LaButti K."/>
            <person name="Andreopoulos B."/>
            <person name="Lipzen A."/>
            <person name="Chen C."/>
            <person name="Yan M."/>
            <person name="Daum C."/>
            <person name="Ng V."/>
            <person name="Clum A."/>
            <person name="Steindorff A."/>
            <person name="Ohm R.A."/>
            <person name="Martin F."/>
            <person name="Silar P."/>
            <person name="Natvig D.O."/>
            <person name="Lalanne C."/>
            <person name="Gautier V."/>
            <person name="Ament-Velasquez S.L."/>
            <person name="Kruys A."/>
            <person name="Hutchinson M.I."/>
            <person name="Powell A.J."/>
            <person name="Barry K."/>
            <person name="Miller A.N."/>
            <person name="Grigoriev I.V."/>
            <person name="Debuchy R."/>
            <person name="Gladieux P."/>
            <person name="Hiltunen Thoren M."/>
            <person name="Johannesson H."/>
        </authorList>
    </citation>
    <scope>NUCLEOTIDE SEQUENCE</scope>
    <source>
        <strain evidence="2">CBS 955.72</strain>
    </source>
</reference>
<gene>
    <name evidence="2" type="ORF">B0T25DRAFT_365421</name>
</gene>
<sequence length="671" mass="75143">MESDKAVGGKSSREAISEAADGARSLVCGLCWNGLFSRQSFREIWESPGSLIDVKKQKSFSYSSTWNRIDASSRAGCNWCSLLLGSVDPTMHDCYSEDEDSLFRTFGRTIRVAFGKPSYFEGVLMGAQLVSAWVGDYQLFQYPVYTLPDDPSAKEVLARERIRRMKSTETCRLAIDYVSNCHKHHSGCPKPSHDRVLPTRVIDCTNPEDPRLCITGGAVRGSYVALSYVWGEDQPNKTTARNIGTYTQGIDLGLLPQTIRDAVWVTHACNETYLWVDALCIIQDSREDKHREIAKIPQSFADASFTIIAARSPRASDGFLHDCQPPSVPVRHLPFPCKGDDDPGRFGTFYVEQDVLGKHDDDLDLNEPVHKRAWCLEERLLSPRALVYTSSTLGFHCQLIRANIGNAVRATHDLADHRLAIEWMPGLGDGYFDPKADSAFDYNRSTTLWDNIIHNYTGRAVTQVEDKLIALAGVASRFAARWKKGDYLSGLWLDNLQHDILWHIAVGAQQPRPEAYRAPSWSWASTEGSVVAAKLHPHETPLYELTGYEVTRVSPTLSFGGVTAGHLAMRAPLLRATWRDDGLYACLPWVDTQSCATETKLYHAWRDAIGPCSADAWLLLIVWRAKSDELLGLVVVRAEYSTEYRRVGCFQHFSVSKDDVLGLDRQEIVLK</sequence>
<evidence type="ECO:0000259" key="1">
    <source>
        <dbReference type="Pfam" id="PF06985"/>
    </source>
</evidence>
<comment type="caution">
    <text evidence="2">The sequence shown here is derived from an EMBL/GenBank/DDBJ whole genome shotgun (WGS) entry which is preliminary data.</text>
</comment>
<organism evidence="2 3">
    <name type="scientific">Lasiosphaeria hispida</name>
    <dbReference type="NCBI Taxonomy" id="260671"/>
    <lineage>
        <taxon>Eukaryota</taxon>
        <taxon>Fungi</taxon>
        <taxon>Dikarya</taxon>
        <taxon>Ascomycota</taxon>
        <taxon>Pezizomycotina</taxon>
        <taxon>Sordariomycetes</taxon>
        <taxon>Sordariomycetidae</taxon>
        <taxon>Sordariales</taxon>
        <taxon>Lasiosphaeriaceae</taxon>
        <taxon>Lasiosphaeria</taxon>
    </lineage>
</organism>
<dbReference type="InterPro" id="IPR010730">
    <property type="entry name" value="HET"/>
</dbReference>
<dbReference type="PANTHER" id="PTHR33112">
    <property type="entry name" value="DOMAIN PROTEIN, PUTATIVE-RELATED"/>
    <property type="match status" value="1"/>
</dbReference>
<protein>
    <submittedName>
        <fullName evidence="2">HET-domain-containing protein</fullName>
    </submittedName>
</protein>
<dbReference type="PANTHER" id="PTHR33112:SF16">
    <property type="entry name" value="HETEROKARYON INCOMPATIBILITY DOMAIN-CONTAINING PROTEIN"/>
    <property type="match status" value="1"/>
</dbReference>
<keyword evidence="3" id="KW-1185">Reference proteome</keyword>
<feature type="domain" description="Heterokaryon incompatibility" evidence="1">
    <location>
        <begin position="223"/>
        <end position="378"/>
    </location>
</feature>
<evidence type="ECO:0000313" key="2">
    <source>
        <dbReference type="EMBL" id="KAK3339931.1"/>
    </source>
</evidence>
<dbReference type="EMBL" id="JAUIQD010000009">
    <property type="protein sequence ID" value="KAK3339931.1"/>
    <property type="molecule type" value="Genomic_DNA"/>
</dbReference>
<accession>A0AAJ0M7R7</accession>
<dbReference type="AlphaFoldDB" id="A0AAJ0M7R7"/>
<name>A0AAJ0M7R7_9PEZI</name>
<reference evidence="2" key="2">
    <citation type="submission" date="2023-06" db="EMBL/GenBank/DDBJ databases">
        <authorList>
            <consortium name="Lawrence Berkeley National Laboratory"/>
            <person name="Haridas S."/>
            <person name="Hensen N."/>
            <person name="Bonometti L."/>
            <person name="Westerberg I."/>
            <person name="Brannstrom I.O."/>
            <person name="Guillou S."/>
            <person name="Cros-Aarteil S."/>
            <person name="Calhoun S."/>
            <person name="Kuo A."/>
            <person name="Mondo S."/>
            <person name="Pangilinan J."/>
            <person name="Riley R."/>
            <person name="Labutti K."/>
            <person name="Andreopoulos B."/>
            <person name="Lipzen A."/>
            <person name="Chen C."/>
            <person name="Yanf M."/>
            <person name="Daum C."/>
            <person name="Ng V."/>
            <person name="Clum A."/>
            <person name="Steindorff A."/>
            <person name="Ohm R."/>
            <person name="Martin F."/>
            <person name="Silar P."/>
            <person name="Natvig D."/>
            <person name="Lalanne C."/>
            <person name="Gautier V."/>
            <person name="Ament-Velasquez S.L."/>
            <person name="Kruys A."/>
            <person name="Hutchinson M.I."/>
            <person name="Powell A.J."/>
            <person name="Barry K."/>
            <person name="Miller A.N."/>
            <person name="Grigoriev I.V."/>
            <person name="Debuchy R."/>
            <person name="Gladieux P."/>
            <person name="Thoren M.H."/>
            <person name="Johannesson H."/>
        </authorList>
    </citation>
    <scope>NUCLEOTIDE SEQUENCE</scope>
    <source>
        <strain evidence="2">CBS 955.72</strain>
    </source>
</reference>